<dbReference type="InterPro" id="IPR040452">
    <property type="entry name" value="SfsA_C"/>
</dbReference>
<dbReference type="CDD" id="cd03431">
    <property type="entry name" value="NUDIX_DNA_Glycosylase_C-MutY"/>
    <property type="match status" value="1"/>
</dbReference>
<dbReference type="CDD" id="cd00056">
    <property type="entry name" value="ENDO3c"/>
    <property type="match status" value="1"/>
</dbReference>
<feature type="domain" description="HhH-GPD" evidence="14">
    <location>
        <begin position="293"/>
        <end position="444"/>
    </location>
</feature>
<evidence type="ECO:0000256" key="9">
    <source>
        <dbReference type="ARBA" id="ARBA00023004"/>
    </source>
</evidence>
<dbReference type="Pfam" id="PF17746">
    <property type="entry name" value="SfsA_N"/>
    <property type="match status" value="1"/>
</dbReference>
<dbReference type="InterPro" id="IPR005224">
    <property type="entry name" value="SfsA"/>
</dbReference>
<dbReference type="Gene3D" id="2.40.50.580">
    <property type="match status" value="1"/>
</dbReference>
<dbReference type="Pfam" id="PF00633">
    <property type="entry name" value="HHH"/>
    <property type="match status" value="1"/>
</dbReference>
<dbReference type="AlphaFoldDB" id="A0A9D2C6T3"/>
<dbReference type="InterPro" id="IPR004036">
    <property type="entry name" value="Endonuclease-III-like_CS2"/>
</dbReference>
<dbReference type="InterPro" id="IPR029119">
    <property type="entry name" value="MutY_C"/>
</dbReference>
<reference evidence="15" key="2">
    <citation type="submission" date="2021-04" db="EMBL/GenBank/DDBJ databases">
        <authorList>
            <person name="Gilroy R."/>
        </authorList>
    </citation>
    <scope>NUCLEOTIDE SEQUENCE</scope>
    <source>
        <strain evidence="15">ChiSxjej3B15-24422</strain>
    </source>
</reference>
<evidence type="ECO:0000259" key="14">
    <source>
        <dbReference type="SMART" id="SM00478"/>
    </source>
</evidence>
<dbReference type="GO" id="GO:0006298">
    <property type="term" value="P:mismatch repair"/>
    <property type="evidence" value="ECO:0007669"/>
    <property type="project" value="TreeGrafter"/>
</dbReference>
<keyword evidence="12" id="KW-0326">Glycosidase</keyword>
<comment type="function">
    <text evidence="3">Adenine glycosylase active on G-A mispairs. MutY also corrects error-prone DNA synthesis past GO lesions which are due to the oxidatively damaged form of guanine: 7,8-dihydro-8-oxoguanine (8-oxo-dGTP).</text>
</comment>
<comment type="similarity">
    <text evidence="4">Belongs to the Nth/MutY family.</text>
</comment>
<keyword evidence="5" id="KW-0004">4Fe-4S</keyword>
<dbReference type="GO" id="GO:0034039">
    <property type="term" value="F:8-oxo-7,8-dihydroguanine DNA N-glycosylase activity"/>
    <property type="evidence" value="ECO:0007669"/>
    <property type="project" value="TreeGrafter"/>
</dbReference>
<dbReference type="SUPFAM" id="SSF55811">
    <property type="entry name" value="Nudix"/>
    <property type="match status" value="1"/>
</dbReference>
<gene>
    <name evidence="15" type="primary">mutY</name>
    <name evidence="13" type="synonym">sfsA</name>
    <name evidence="15" type="ORF">H9831_13180</name>
</gene>
<reference evidence="15" key="1">
    <citation type="journal article" date="2021" name="PeerJ">
        <title>Extensive microbial diversity within the chicken gut microbiome revealed by metagenomics and culture.</title>
        <authorList>
            <person name="Gilroy R."/>
            <person name="Ravi A."/>
            <person name="Getino M."/>
            <person name="Pursley I."/>
            <person name="Horton D.L."/>
            <person name="Alikhan N.F."/>
            <person name="Baker D."/>
            <person name="Gharbi K."/>
            <person name="Hall N."/>
            <person name="Watson M."/>
            <person name="Adriaenssens E.M."/>
            <person name="Foster-Nyarko E."/>
            <person name="Jarju S."/>
            <person name="Secka A."/>
            <person name="Antonio M."/>
            <person name="Oren A."/>
            <person name="Chaudhuri R.R."/>
            <person name="La Ragione R."/>
            <person name="Hildebrand F."/>
            <person name="Pallen M.J."/>
        </authorList>
    </citation>
    <scope>NUCLEOTIDE SEQUENCE</scope>
    <source>
        <strain evidence="15">ChiSxjej3B15-24422</strain>
    </source>
</reference>
<dbReference type="HAMAP" id="MF_00095">
    <property type="entry name" value="SfsA"/>
    <property type="match status" value="1"/>
</dbReference>
<dbReference type="InterPro" id="IPR011257">
    <property type="entry name" value="DNA_glycosylase"/>
</dbReference>
<dbReference type="InterPro" id="IPR044298">
    <property type="entry name" value="MIG/MutY"/>
</dbReference>
<dbReference type="GO" id="GO:0000701">
    <property type="term" value="F:purine-specific mismatch base pair DNA N-glycosylase activity"/>
    <property type="evidence" value="ECO:0007669"/>
    <property type="project" value="UniProtKB-EC"/>
</dbReference>
<evidence type="ECO:0000313" key="16">
    <source>
        <dbReference type="Proteomes" id="UP000824007"/>
    </source>
</evidence>
<dbReference type="Pfam" id="PF03749">
    <property type="entry name" value="SfsA"/>
    <property type="match status" value="1"/>
</dbReference>
<keyword evidence="10" id="KW-0411">Iron-sulfur</keyword>
<keyword evidence="6" id="KW-0479">Metal-binding</keyword>
<evidence type="ECO:0000256" key="8">
    <source>
        <dbReference type="ARBA" id="ARBA00022801"/>
    </source>
</evidence>
<sequence length="607" mass="68140">MKYDKIREGIFLERPNRFIAYVLLDGKREKVHVKNTGRCRELLKEGAAVYLAESGNPARSTAYDLTAVKKGDRLVNMDSAAPNRAAEEWLRAGGLYPDVEEVRPECRFGASRFDFRLRLKADASDGKTVSGQDTRSGGDFPPEQTVWVEVKGVNLERDNTALFPDAPSARAVKHVEELMEAKKEGYGAVLLFVVQMEGIRRFAPNEETQPEFAEALLRAKRAGVRILAMGCTVEKDGMRISYGIPVILPGEKAEKGSVSDIASYLLPWYDEHKRQLPWRQDPAPYRVWVSEIMLQQTRVEAVKPYFERFMKELPDIEALAAVPQERLLKLWEGLGYYSRARNLQKAACEIMERFSGRMPEDVEELLTLPGIGPYTAGAISSIACGRPVPAVDGNVLRVLARLRMDGRDMTNQTLKKSVEEELSALIPRERPGDFNQAMMDIGATVCLPNGAPRCGFCPLAGICMAHAEGREQDFPKKAPKKKRTVEEKTVFVLLDEKKAAFRKRPAAGLLAGMYELPSAEGKKKQAEALSFLKEKGLHPIRIRKLPAARHIFTHKEWHMTGYAVWVDELEPYEGGWDGLIFADRDGLDRIPVPSAFAAYLDYVKRNL</sequence>
<dbReference type="EMBL" id="DXDD01000163">
    <property type="protein sequence ID" value="HIY61612.1"/>
    <property type="molecule type" value="Genomic_DNA"/>
</dbReference>
<dbReference type="Gene3D" id="1.10.1670.10">
    <property type="entry name" value="Helix-hairpin-Helix base-excision DNA repair enzymes (C-terminal)"/>
    <property type="match status" value="1"/>
</dbReference>
<keyword evidence="9" id="KW-0408">Iron</keyword>
<evidence type="ECO:0000256" key="6">
    <source>
        <dbReference type="ARBA" id="ARBA00022723"/>
    </source>
</evidence>
<evidence type="ECO:0000256" key="1">
    <source>
        <dbReference type="ARBA" id="ARBA00000843"/>
    </source>
</evidence>
<keyword evidence="11" id="KW-0234">DNA repair</keyword>
<dbReference type="PANTHER" id="PTHR42944:SF1">
    <property type="entry name" value="ADENINE DNA GLYCOSYLASE"/>
    <property type="match status" value="1"/>
</dbReference>
<evidence type="ECO:0000256" key="13">
    <source>
        <dbReference type="HAMAP-Rule" id="MF_00095"/>
    </source>
</evidence>
<dbReference type="SMART" id="SM00478">
    <property type="entry name" value="ENDO3c"/>
    <property type="match status" value="1"/>
</dbReference>
<dbReference type="InterPro" id="IPR000445">
    <property type="entry name" value="HhH_motif"/>
</dbReference>
<proteinExistence type="inferred from homology"/>
<evidence type="ECO:0000256" key="12">
    <source>
        <dbReference type="ARBA" id="ARBA00023295"/>
    </source>
</evidence>
<dbReference type="Gene3D" id="1.10.340.30">
    <property type="entry name" value="Hypothetical protein, domain 2"/>
    <property type="match status" value="1"/>
</dbReference>
<dbReference type="InterPro" id="IPR023170">
    <property type="entry name" value="HhH_base_excis_C"/>
</dbReference>
<evidence type="ECO:0000256" key="4">
    <source>
        <dbReference type="ARBA" id="ARBA00008343"/>
    </source>
</evidence>
<dbReference type="InterPro" id="IPR003265">
    <property type="entry name" value="HhH-GPD_domain"/>
</dbReference>
<dbReference type="SUPFAM" id="SSF48150">
    <property type="entry name" value="DNA-glycosylase"/>
    <property type="match status" value="1"/>
</dbReference>
<dbReference type="GO" id="GO:0051539">
    <property type="term" value="F:4 iron, 4 sulfur cluster binding"/>
    <property type="evidence" value="ECO:0007669"/>
    <property type="project" value="UniProtKB-KW"/>
</dbReference>
<dbReference type="CDD" id="cd22359">
    <property type="entry name" value="SfsA-like_bacterial"/>
    <property type="match status" value="1"/>
</dbReference>
<dbReference type="FunFam" id="1.10.340.30:FF:000002">
    <property type="entry name" value="Adenine DNA glycosylase"/>
    <property type="match status" value="1"/>
</dbReference>
<dbReference type="PROSITE" id="PS01155">
    <property type="entry name" value="ENDONUCLEASE_III_2"/>
    <property type="match status" value="1"/>
</dbReference>
<evidence type="ECO:0000256" key="11">
    <source>
        <dbReference type="ARBA" id="ARBA00023204"/>
    </source>
</evidence>
<dbReference type="GO" id="GO:0035485">
    <property type="term" value="F:adenine/guanine mispair binding"/>
    <property type="evidence" value="ECO:0007669"/>
    <property type="project" value="TreeGrafter"/>
</dbReference>
<dbReference type="Pfam" id="PF14815">
    <property type="entry name" value="NUDIX_4"/>
    <property type="match status" value="1"/>
</dbReference>
<evidence type="ECO:0000256" key="5">
    <source>
        <dbReference type="ARBA" id="ARBA00022485"/>
    </source>
</evidence>
<comment type="cofactor">
    <cofactor evidence="2">
        <name>[4Fe-4S] cluster</name>
        <dbReference type="ChEBI" id="CHEBI:49883"/>
    </cofactor>
</comment>
<comment type="catalytic activity">
    <reaction evidence="1">
        <text>Hydrolyzes free adenine bases from 7,8-dihydro-8-oxoguanine:adenine mismatched double-stranded DNA, leaving an apurinic site.</text>
        <dbReference type="EC" id="3.2.2.31"/>
    </reaction>
</comment>
<evidence type="ECO:0000256" key="10">
    <source>
        <dbReference type="ARBA" id="ARBA00023014"/>
    </source>
</evidence>
<evidence type="ECO:0000313" key="15">
    <source>
        <dbReference type="EMBL" id="HIY61612.1"/>
    </source>
</evidence>
<evidence type="ECO:0000256" key="3">
    <source>
        <dbReference type="ARBA" id="ARBA00002933"/>
    </source>
</evidence>
<evidence type="ECO:0000256" key="7">
    <source>
        <dbReference type="ARBA" id="ARBA00022763"/>
    </source>
</evidence>
<dbReference type="InterPro" id="IPR041465">
    <property type="entry name" value="SfsA_N"/>
</dbReference>
<accession>A0A9D2C6T3</accession>
<dbReference type="Gene3D" id="3.90.79.10">
    <property type="entry name" value="Nucleoside Triphosphate Pyrophosphohydrolase"/>
    <property type="match status" value="1"/>
</dbReference>
<organism evidence="15 16">
    <name type="scientific">Candidatus Eisenbergiella pullistercoris</name>
    <dbReference type="NCBI Taxonomy" id="2838555"/>
    <lineage>
        <taxon>Bacteria</taxon>
        <taxon>Bacillati</taxon>
        <taxon>Bacillota</taxon>
        <taxon>Clostridia</taxon>
        <taxon>Lachnospirales</taxon>
        <taxon>Lachnospiraceae</taxon>
        <taxon>Eisenbergiella</taxon>
    </lineage>
</organism>
<protein>
    <recommendedName>
        <fullName evidence="13">Sugar fermentation stimulation protein homolog</fullName>
    </recommendedName>
</protein>
<dbReference type="GO" id="GO:0032357">
    <property type="term" value="F:oxidized purine DNA binding"/>
    <property type="evidence" value="ECO:0007669"/>
    <property type="project" value="TreeGrafter"/>
</dbReference>
<comment type="caution">
    <text evidence="15">The sequence shown here is derived from an EMBL/GenBank/DDBJ whole genome shotgun (WGS) entry which is preliminary data.</text>
</comment>
<dbReference type="Gene3D" id="3.40.1350.60">
    <property type="match status" value="1"/>
</dbReference>
<name>A0A9D2C6T3_9FIRM</name>
<dbReference type="Proteomes" id="UP000824007">
    <property type="component" value="Unassembled WGS sequence"/>
</dbReference>
<evidence type="ECO:0000256" key="2">
    <source>
        <dbReference type="ARBA" id="ARBA00001966"/>
    </source>
</evidence>
<dbReference type="InterPro" id="IPR005760">
    <property type="entry name" value="A/G_AdeGlyc_MutY"/>
</dbReference>
<dbReference type="GO" id="GO:0006284">
    <property type="term" value="P:base-excision repair"/>
    <property type="evidence" value="ECO:0007669"/>
    <property type="project" value="InterPro"/>
</dbReference>
<dbReference type="GO" id="GO:0046872">
    <property type="term" value="F:metal ion binding"/>
    <property type="evidence" value="ECO:0007669"/>
    <property type="project" value="UniProtKB-KW"/>
</dbReference>
<dbReference type="InterPro" id="IPR015797">
    <property type="entry name" value="NUDIX_hydrolase-like_dom_sf"/>
</dbReference>
<comment type="similarity">
    <text evidence="13">Belongs to the SfsA family.</text>
</comment>
<dbReference type="Pfam" id="PF00730">
    <property type="entry name" value="HhH-GPD"/>
    <property type="match status" value="1"/>
</dbReference>
<dbReference type="NCBIfam" id="TIGR01084">
    <property type="entry name" value="mutY"/>
    <property type="match status" value="1"/>
</dbReference>
<keyword evidence="7" id="KW-0227">DNA damage</keyword>
<dbReference type="PANTHER" id="PTHR42944">
    <property type="entry name" value="ADENINE DNA GLYCOSYLASE"/>
    <property type="match status" value="1"/>
</dbReference>
<keyword evidence="8" id="KW-0378">Hydrolase</keyword>